<dbReference type="Proteomes" id="UP000255423">
    <property type="component" value="Unassembled WGS sequence"/>
</dbReference>
<evidence type="ECO:0000256" key="3">
    <source>
        <dbReference type="ARBA" id="ARBA00023237"/>
    </source>
</evidence>
<sequence length="205" mass="22492">MNLVKTIGRILPVALSLSVLVACGDKKSEKPAPVKQPEPAKVEAPAPEPEQPAPFDFSKFAAIKNNSQVFLTTNAEVEAYLNDAFAKVENGQATSIEFPNVSSLFELASAELSSEGRAVIATVGSKFAQTNIDAASLLVEGYTCDLGSVAYNDELSQRRAETVKAEFSKYIPASKITAKWYGKRMFKKFKYGSREEYRRVNVRIQ</sequence>
<feature type="region of interest" description="Disordered" evidence="5">
    <location>
        <begin position="28"/>
        <end position="50"/>
    </location>
</feature>
<evidence type="ECO:0000256" key="2">
    <source>
        <dbReference type="ARBA" id="ARBA00023136"/>
    </source>
</evidence>
<dbReference type="GO" id="GO:0009279">
    <property type="term" value="C:cell outer membrane"/>
    <property type="evidence" value="ECO:0007669"/>
    <property type="project" value="UniProtKB-SubCell"/>
</dbReference>
<dbReference type="PRINTS" id="PR01021">
    <property type="entry name" value="OMPADOMAIN"/>
</dbReference>
<evidence type="ECO:0000313" key="8">
    <source>
        <dbReference type="Proteomes" id="UP000255423"/>
    </source>
</evidence>
<dbReference type="Pfam" id="PF00691">
    <property type="entry name" value="OmpA"/>
    <property type="match status" value="1"/>
</dbReference>
<feature type="compositionally biased region" description="Low complexity" evidence="5">
    <location>
        <begin position="35"/>
        <end position="45"/>
    </location>
</feature>
<dbReference type="EMBL" id="UHJL01000003">
    <property type="protein sequence ID" value="SUQ24831.1"/>
    <property type="molecule type" value="Genomic_DNA"/>
</dbReference>
<dbReference type="PROSITE" id="PS51123">
    <property type="entry name" value="OMPA_2"/>
    <property type="match status" value="1"/>
</dbReference>
<dbReference type="AlphaFoldDB" id="A0A380S8K6"/>
<organism evidence="7 8">
    <name type="scientific">Fibrobacter succinogenes</name>
    <name type="common">Bacteroides succinogenes</name>
    <dbReference type="NCBI Taxonomy" id="833"/>
    <lineage>
        <taxon>Bacteria</taxon>
        <taxon>Pseudomonadati</taxon>
        <taxon>Fibrobacterota</taxon>
        <taxon>Fibrobacteria</taxon>
        <taxon>Fibrobacterales</taxon>
        <taxon>Fibrobacteraceae</taxon>
        <taxon>Fibrobacter</taxon>
    </lineage>
</organism>
<dbReference type="PANTHER" id="PTHR30329:SF21">
    <property type="entry name" value="LIPOPROTEIN YIAD-RELATED"/>
    <property type="match status" value="1"/>
</dbReference>
<evidence type="ECO:0000256" key="5">
    <source>
        <dbReference type="SAM" id="MobiDB-lite"/>
    </source>
</evidence>
<keyword evidence="3" id="KW-0998">Cell outer membrane</keyword>
<evidence type="ECO:0000313" key="7">
    <source>
        <dbReference type="EMBL" id="SUQ24831.1"/>
    </source>
</evidence>
<protein>
    <submittedName>
        <fullName evidence="7">OmpA family protein</fullName>
    </submittedName>
</protein>
<evidence type="ECO:0000259" key="6">
    <source>
        <dbReference type="PROSITE" id="PS51123"/>
    </source>
</evidence>
<comment type="subcellular location">
    <subcellularLocation>
        <location evidence="1">Cell outer membrane</location>
    </subcellularLocation>
</comment>
<evidence type="ECO:0000256" key="1">
    <source>
        <dbReference type="ARBA" id="ARBA00004442"/>
    </source>
</evidence>
<dbReference type="RefSeq" id="WP_014545877.1">
    <property type="nucleotide sequence ID" value="NZ_UHJL01000003.1"/>
</dbReference>
<dbReference type="InterPro" id="IPR036737">
    <property type="entry name" value="OmpA-like_sf"/>
</dbReference>
<dbReference type="Gene3D" id="3.30.1330.60">
    <property type="entry name" value="OmpA-like domain"/>
    <property type="match status" value="1"/>
</dbReference>
<accession>A0A380S8K6</accession>
<dbReference type="InterPro" id="IPR006665">
    <property type="entry name" value="OmpA-like"/>
</dbReference>
<name>A0A380S8K6_FIBSU</name>
<dbReference type="PROSITE" id="PS51257">
    <property type="entry name" value="PROKAR_LIPOPROTEIN"/>
    <property type="match status" value="1"/>
</dbReference>
<evidence type="ECO:0000256" key="4">
    <source>
        <dbReference type="PROSITE-ProRule" id="PRU00473"/>
    </source>
</evidence>
<dbReference type="SUPFAM" id="SSF103088">
    <property type="entry name" value="OmpA-like"/>
    <property type="match status" value="1"/>
</dbReference>
<gene>
    <name evidence="7" type="ORF">SAMN05661053_2245</name>
</gene>
<dbReference type="InterPro" id="IPR006664">
    <property type="entry name" value="OMP_bac"/>
</dbReference>
<reference evidence="7 8" key="1">
    <citation type="submission" date="2017-08" db="EMBL/GenBank/DDBJ databases">
        <authorList>
            <person name="de Groot N.N."/>
        </authorList>
    </citation>
    <scope>NUCLEOTIDE SEQUENCE [LARGE SCALE GENOMIC DNA]</scope>
    <source>
        <strain evidence="7 8">HM2</strain>
    </source>
</reference>
<feature type="domain" description="OmpA-like" evidence="6">
    <location>
        <begin position="92"/>
        <end position="205"/>
    </location>
</feature>
<dbReference type="PANTHER" id="PTHR30329">
    <property type="entry name" value="STATOR ELEMENT OF FLAGELLAR MOTOR COMPLEX"/>
    <property type="match status" value="1"/>
</dbReference>
<keyword evidence="2 4" id="KW-0472">Membrane</keyword>
<dbReference type="InterPro" id="IPR050330">
    <property type="entry name" value="Bact_OuterMem_StrucFunc"/>
</dbReference>
<proteinExistence type="predicted"/>
<dbReference type="CDD" id="cd07185">
    <property type="entry name" value="OmpA_C-like"/>
    <property type="match status" value="1"/>
</dbReference>